<keyword evidence="16" id="KW-1185">Reference proteome</keyword>
<dbReference type="InterPro" id="IPR011167">
    <property type="entry name" value="Fe_dep_fumarate_hydratase"/>
</dbReference>
<comment type="caution">
    <text evidence="15">The sequence shown here is derived from an EMBL/GenBank/DDBJ whole genome shotgun (WGS) entry which is preliminary data.</text>
</comment>
<evidence type="ECO:0000313" key="16">
    <source>
        <dbReference type="Proteomes" id="UP000078428"/>
    </source>
</evidence>
<dbReference type="Gene3D" id="3.20.130.10">
    <property type="entry name" value="Fe-S hydro-lyase, tartrate dehydratase beta-type, catalytic domain"/>
    <property type="match status" value="1"/>
</dbReference>
<dbReference type="PIRSF" id="PIRSF001394">
    <property type="entry name" value="Fe_dep_fumar_hy"/>
    <property type="match status" value="1"/>
</dbReference>
<organism evidence="15 16">
    <name type="scientific">Paramagnetospirillum marisnigri</name>
    <dbReference type="NCBI Taxonomy" id="1285242"/>
    <lineage>
        <taxon>Bacteria</taxon>
        <taxon>Pseudomonadati</taxon>
        <taxon>Pseudomonadota</taxon>
        <taxon>Alphaproteobacteria</taxon>
        <taxon>Rhodospirillales</taxon>
        <taxon>Magnetospirillaceae</taxon>
        <taxon>Paramagnetospirillum</taxon>
    </lineage>
</organism>
<dbReference type="EMBL" id="LWQT01000131">
    <property type="protein sequence ID" value="OAN42997.1"/>
    <property type="molecule type" value="Genomic_DNA"/>
</dbReference>
<comment type="pathway">
    <text evidence="3">Carbohydrate metabolism; tricarboxylic acid cycle; (S)-malate from fumarate: step 1/1.</text>
</comment>
<gene>
    <name evidence="15" type="ORF">A6A04_09865</name>
</gene>
<dbReference type="GO" id="GO:0004333">
    <property type="term" value="F:fumarate hydratase activity"/>
    <property type="evidence" value="ECO:0007669"/>
    <property type="project" value="UniProtKB-UniRule"/>
</dbReference>
<evidence type="ECO:0000313" key="15">
    <source>
        <dbReference type="EMBL" id="OAN42997.1"/>
    </source>
</evidence>
<evidence type="ECO:0000256" key="6">
    <source>
        <dbReference type="ARBA" id="ARBA00022485"/>
    </source>
</evidence>
<sequence length="538" mass="58447">MTDFTFHEIFPLSHDDTPYRKITSDGIGTASLGGKTVVTVEPEAITRLTVEAIKDTSHLLRPGHLQQLRNILDDAEASPNDRFVAYDLLKNACIASGGVLPMCQDTGTAIVMGKKGQQVWTGGNDEAAISKGVQQAYTDLNLRYSQTAPLDMYEEVNTGTNLPAQIDLYATEGDAYKFMFMAKGGGSANKTFLYQQTKALLNPTALLKFLDAQIRTLGTSACPPYHLAIVIGGLSAEMALKTVKLASARYLDSLPTSGNKYGQAFRDVELEQVVLKMTQDMGIGAQFGGKYFCHDVRVIRLPRHGASCPVAIGVSCSADRQILGKITKDGVYVEAMEKDPAKYLPDIDPSKLAGEVVKIDLNQPMDQIRKTLSQYPIKTRVSLSGPMIVARDIAHAKLKERLDRGEGLPEYFKQMGVYYAGPAKTPSNFASGSFGPTTAGRMDSYVEQFQAAGGSMVMIAKGNRSKAVTDACKKHGGFYLGSIGGAAARLAQDCIKKVEVIEYPELGMEAIWRIEVVDFPAFIVVDDKGNDFFAEFAH</sequence>
<comment type="function">
    <text evidence="12">Catalyzes the reversible hydration of fumarate to (S)-malate.</text>
</comment>
<dbReference type="InterPro" id="IPR020557">
    <property type="entry name" value="Fumarate_lyase_CS"/>
</dbReference>
<evidence type="ECO:0000259" key="13">
    <source>
        <dbReference type="Pfam" id="PF05681"/>
    </source>
</evidence>
<evidence type="ECO:0000256" key="10">
    <source>
        <dbReference type="ARBA" id="ARBA00023014"/>
    </source>
</evidence>
<comment type="subunit">
    <text evidence="5 12">Homodimer.</text>
</comment>
<keyword evidence="7" id="KW-0816">Tricarboxylic acid cycle</keyword>
<evidence type="ECO:0000256" key="2">
    <source>
        <dbReference type="ARBA" id="ARBA00001966"/>
    </source>
</evidence>
<keyword evidence="11 12" id="KW-0456">Lyase</keyword>
<dbReference type="GO" id="GO:0051539">
    <property type="term" value="F:4 iron, 4 sulfur cluster binding"/>
    <property type="evidence" value="ECO:0007669"/>
    <property type="project" value="UniProtKB-UniRule"/>
</dbReference>
<evidence type="ECO:0000256" key="9">
    <source>
        <dbReference type="ARBA" id="ARBA00023004"/>
    </source>
</evidence>
<dbReference type="InterPro" id="IPR051208">
    <property type="entry name" value="Class-I_Fumarase/Tartrate_DH"/>
</dbReference>
<dbReference type="OrthoDB" id="9798978at2"/>
<evidence type="ECO:0000256" key="11">
    <source>
        <dbReference type="ARBA" id="ARBA00023239"/>
    </source>
</evidence>
<evidence type="ECO:0000256" key="5">
    <source>
        <dbReference type="ARBA" id="ARBA00011738"/>
    </source>
</evidence>
<evidence type="ECO:0000259" key="14">
    <source>
        <dbReference type="Pfam" id="PF05683"/>
    </source>
</evidence>
<keyword evidence="9 12" id="KW-0408">Iron</keyword>
<dbReference type="SUPFAM" id="SSF117457">
    <property type="entry name" value="FumA C-terminal domain-like"/>
    <property type="match status" value="1"/>
</dbReference>
<dbReference type="PANTHER" id="PTHR30389">
    <property type="entry name" value="FUMARATE HYDRATASE-RELATED"/>
    <property type="match status" value="1"/>
</dbReference>
<dbReference type="NCBIfam" id="TIGR00722">
    <property type="entry name" value="ttdA_fumA_fumB"/>
    <property type="match status" value="1"/>
</dbReference>
<dbReference type="Proteomes" id="UP000078428">
    <property type="component" value="Unassembled WGS sequence"/>
</dbReference>
<dbReference type="NCBIfam" id="TIGR00723">
    <property type="entry name" value="ttdB_fumA_fumB"/>
    <property type="match status" value="1"/>
</dbReference>
<keyword evidence="8 12" id="KW-0479">Metal-binding</keyword>
<dbReference type="Pfam" id="PF05681">
    <property type="entry name" value="Fumerase"/>
    <property type="match status" value="1"/>
</dbReference>
<dbReference type="GO" id="GO:0046872">
    <property type="term" value="F:metal ion binding"/>
    <property type="evidence" value="ECO:0007669"/>
    <property type="project" value="UniProtKB-UniRule"/>
</dbReference>
<evidence type="ECO:0000256" key="3">
    <source>
        <dbReference type="ARBA" id="ARBA00004859"/>
    </source>
</evidence>
<dbReference type="RefSeq" id="WP_068495991.1">
    <property type="nucleotide sequence ID" value="NZ_LWQT01000131.1"/>
</dbReference>
<evidence type="ECO:0000256" key="4">
    <source>
        <dbReference type="ARBA" id="ARBA00008876"/>
    </source>
</evidence>
<accession>A0A178M5L2</accession>
<reference evidence="15 16" key="1">
    <citation type="submission" date="2016-04" db="EMBL/GenBank/DDBJ databases">
        <title>Draft genome sequence of freshwater magnetotactic bacteria Magnetospirillum marisnigri SP-1 and Magnetospirillum moscoviense BB-1.</title>
        <authorList>
            <person name="Koziaeva V."/>
            <person name="Dziuba M.V."/>
            <person name="Ivanov T.M."/>
            <person name="Kuznetsov B."/>
            <person name="Grouzdev D.S."/>
        </authorList>
    </citation>
    <scope>NUCLEOTIDE SEQUENCE [LARGE SCALE GENOMIC DNA]</scope>
    <source>
        <strain evidence="15 16">SP-1</strain>
    </source>
</reference>
<name>A0A178M5L2_9PROT</name>
<feature type="domain" description="Fe-S hydro-lyase tartrate dehydratase alpha-type catalytic" evidence="13">
    <location>
        <begin position="48"/>
        <end position="322"/>
    </location>
</feature>
<keyword evidence="6 12" id="KW-0004">4Fe-4S</keyword>
<feature type="domain" description="Fe-S hydro-lyase tartrate dehydratase beta-type catalytic" evidence="14">
    <location>
        <begin position="330"/>
        <end position="535"/>
    </location>
</feature>
<protein>
    <recommendedName>
        <fullName evidence="12">Fumarate hydratase class I</fullName>
        <ecNumber evidence="12">4.2.1.2</ecNumber>
    </recommendedName>
</protein>
<dbReference type="AlphaFoldDB" id="A0A178M5L2"/>
<keyword evidence="10 12" id="KW-0411">Iron-sulfur</keyword>
<dbReference type="PROSITE" id="PS00163">
    <property type="entry name" value="FUMARATE_LYASES"/>
    <property type="match status" value="1"/>
</dbReference>
<comment type="cofactor">
    <cofactor evidence="2 12">
        <name>[4Fe-4S] cluster</name>
        <dbReference type="ChEBI" id="CHEBI:49883"/>
    </cofactor>
</comment>
<proteinExistence type="inferred from homology"/>
<evidence type="ECO:0000256" key="1">
    <source>
        <dbReference type="ARBA" id="ARBA00000929"/>
    </source>
</evidence>
<dbReference type="InterPro" id="IPR036660">
    <property type="entry name" value="Fe-S_hydroAse_TtdB_cat_sf"/>
</dbReference>
<comment type="catalytic activity">
    <reaction evidence="1 12">
        <text>(S)-malate = fumarate + H2O</text>
        <dbReference type="Rhea" id="RHEA:12460"/>
        <dbReference type="ChEBI" id="CHEBI:15377"/>
        <dbReference type="ChEBI" id="CHEBI:15589"/>
        <dbReference type="ChEBI" id="CHEBI:29806"/>
        <dbReference type="EC" id="4.2.1.2"/>
    </reaction>
</comment>
<evidence type="ECO:0000256" key="8">
    <source>
        <dbReference type="ARBA" id="ARBA00022723"/>
    </source>
</evidence>
<evidence type="ECO:0000256" key="12">
    <source>
        <dbReference type="PIRNR" id="PIRNR001394"/>
    </source>
</evidence>
<evidence type="ECO:0000256" key="7">
    <source>
        <dbReference type="ARBA" id="ARBA00022532"/>
    </source>
</evidence>
<dbReference type="InterPro" id="IPR004647">
    <property type="entry name" value="Fe-S_hydro-lyase_TtdB-typ_cat"/>
</dbReference>
<dbReference type="GO" id="GO:0006099">
    <property type="term" value="P:tricarboxylic acid cycle"/>
    <property type="evidence" value="ECO:0007669"/>
    <property type="project" value="UniProtKB-KW"/>
</dbReference>
<dbReference type="STRING" id="1285242.A6A04_09865"/>
<dbReference type="EC" id="4.2.1.2" evidence="12"/>
<comment type="similarity">
    <text evidence="4 12">Belongs to the class-I fumarase family.</text>
</comment>
<dbReference type="Pfam" id="PF05683">
    <property type="entry name" value="Fumerase_C"/>
    <property type="match status" value="1"/>
</dbReference>
<dbReference type="PANTHER" id="PTHR30389:SF0">
    <property type="entry name" value="FUMARATE HYDRATASE CLASS I, AEROBIC"/>
    <property type="match status" value="1"/>
</dbReference>
<dbReference type="InterPro" id="IPR004646">
    <property type="entry name" value="Fe-S_hydro-lyase_TtdA-typ_cat"/>
</dbReference>